<dbReference type="GO" id="GO:0003735">
    <property type="term" value="F:structural constituent of ribosome"/>
    <property type="evidence" value="ECO:0007669"/>
    <property type="project" value="InterPro"/>
</dbReference>
<dbReference type="PANTHER" id="PTHR21349">
    <property type="entry name" value="50S RIBOSOMAL PROTEIN L21"/>
    <property type="match status" value="1"/>
</dbReference>
<organism evidence="6 7">
    <name type="scientific">Spirochaeta africana (strain ATCC 700263 / DSM 8902 / Z-7692)</name>
    <dbReference type="NCBI Taxonomy" id="889378"/>
    <lineage>
        <taxon>Bacteria</taxon>
        <taxon>Pseudomonadati</taxon>
        <taxon>Spirochaetota</taxon>
        <taxon>Spirochaetia</taxon>
        <taxon>Spirochaetales</taxon>
        <taxon>Spirochaetaceae</taxon>
        <taxon>Spirochaeta</taxon>
    </lineage>
</organism>
<dbReference type="STRING" id="889378.Spiaf_1885"/>
<dbReference type="PANTHER" id="PTHR21349:SF0">
    <property type="entry name" value="LARGE RIBOSOMAL SUBUNIT PROTEIN BL21M"/>
    <property type="match status" value="1"/>
</dbReference>
<dbReference type="GO" id="GO:0019843">
    <property type="term" value="F:rRNA binding"/>
    <property type="evidence" value="ECO:0007669"/>
    <property type="project" value="UniProtKB-UniRule"/>
</dbReference>
<dbReference type="GO" id="GO:0006412">
    <property type="term" value="P:translation"/>
    <property type="evidence" value="ECO:0007669"/>
    <property type="project" value="UniProtKB-UniRule"/>
</dbReference>
<evidence type="ECO:0000313" key="7">
    <source>
        <dbReference type="Proteomes" id="UP000007383"/>
    </source>
</evidence>
<dbReference type="HOGENOM" id="CLU_061463_3_2_12"/>
<evidence type="ECO:0000313" key="6">
    <source>
        <dbReference type="EMBL" id="AFG37939.1"/>
    </source>
</evidence>
<dbReference type="NCBIfam" id="TIGR00061">
    <property type="entry name" value="L21"/>
    <property type="match status" value="1"/>
</dbReference>
<evidence type="ECO:0000256" key="2">
    <source>
        <dbReference type="ARBA" id="ARBA00022980"/>
    </source>
</evidence>
<dbReference type="Proteomes" id="UP000007383">
    <property type="component" value="Chromosome"/>
</dbReference>
<evidence type="ECO:0000256" key="5">
    <source>
        <dbReference type="RuleBase" id="RU000562"/>
    </source>
</evidence>
<comment type="similarity">
    <text evidence="1 4 5">Belongs to the bacterial ribosomal protein bL21 family.</text>
</comment>
<dbReference type="Pfam" id="PF00829">
    <property type="entry name" value="Ribosomal_L21p"/>
    <property type="match status" value="1"/>
</dbReference>
<keyword evidence="7" id="KW-1185">Reference proteome</keyword>
<protein>
    <recommendedName>
        <fullName evidence="4">Large ribosomal subunit protein bL21</fullName>
    </recommendedName>
</protein>
<evidence type="ECO:0000256" key="4">
    <source>
        <dbReference type="HAMAP-Rule" id="MF_01363"/>
    </source>
</evidence>
<dbReference type="PATRIC" id="fig|889378.3.peg.1873"/>
<comment type="subunit">
    <text evidence="4">Part of the 50S ribosomal subunit. Contacts protein L20.</text>
</comment>
<dbReference type="eggNOG" id="COG0261">
    <property type="taxonomic scope" value="Bacteria"/>
</dbReference>
<dbReference type="InterPro" id="IPR001787">
    <property type="entry name" value="Ribosomal_bL21"/>
</dbReference>
<keyword evidence="4 5" id="KW-0699">rRNA-binding</keyword>
<dbReference type="RefSeq" id="WP_014455922.1">
    <property type="nucleotide sequence ID" value="NC_017098.1"/>
</dbReference>
<evidence type="ECO:0000256" key="3">
    <source>
        <dbReference type="ARBA" id="ARBA00023274"/>
    </source>
</evidence>
<reference evidence="7" key="1">
    <citation type="journal article" date="2013" name="Stand. Genomic Sci.">
        <title>Complete genome sequence of the halophilic bacterium Spirochaeta africana type strain (Z-7692(T)) from the alkaline Lake Magadi in the East African Rift.</title>
        <authorList>
            <person name="Liolos K."/>
            <person name="Abt B."/>
            <person name="Scheuner C."/>
            <person name="Teshima H."/>
            <person name="Held B."/>
            <person name="Lapidus A."/>
            <person name="Nolan M."/>
            <person name="Lucas S."/>
            <person name="Deshpande S."/>
            <person name="Cheng J.F."/>
            <person name="Tapia R."/>
            <person name="Goodwin L.A."/>
            <person name="Pitluck S."/>
            <person name="Pagani I."/>
            <person name="Ivanova N."/>
            <person name="Mavromatis K."/>
            <person name="Mikhailova N."/>
            <person name="Huntemann M."/>
            <person name="Pati A."/>
            <person name="Chen A."/>
            <person name="Palaniappan K."/>
            <person name="Land M."/>
            <person name="Rohde M."/>
            <person name="Tindall B.J."/>
            <person name="Detter J.C."/>
            <person name="Goker M."/>
            <person name="Bristow J."/>
            <person name="Eisen J.A."/>
            <person name="Markowitz V."/>
            <person name="Hugenholtz P."/>
            <person name="Woyke T."/>
            <person name="Klenk H.P."/>
            <person name="Kyrpides N.C."/>
        </authorList>
    </citation>
    <scope>NUCLEOTIDE SEQUENCE</scope>
    <source>
        <strain evidence="7">ATCC 700263 / DSM 8902 / Z-7692</strain>
    </source>
</reference>
<evidence type="ECO:0000256" key="1">
    <source>
        <dbReference type="ARBA" id="ARBA00008563"/>
    </source>
</evidence>
<dbReference type="GO" id="GO:0005840">
    <property type="term" value="C:ribosome"/>
    <property type="evidence" value="ECO:0007669"/>
    <property type="project" value="UniProtKB-KW"/>
</dbReference>
<proteinExistence type="inferred from homology"/>
<dbReference type="InterPro" id="IPR028909">
    <property type="entry name" value="bL21-like"/>
</dbReference>
<dbReference type="GO" id="GO:1990904">
    <property type="term" value="C:ribonucleoprotein complex"/>
    <property type="evidence" value="ECO:0007669"/>
    <property type="project" value="UniProtKB-KW"/>
</dbReference>
<dbReference type="HAMAP" id="MF_01363">
    <property type="entry name" value="Ribosomal_bL21"/>
    <property type="match status" value="1"/>
</dbReference>
<keyword evidence="2 4" id="KW-0689">Ribosomal protein</keyword>
<dbReference type="OrthoDB" id="9813334at2"/>
<keyword evidence="3 4" id="KW-0687">Ribonucleoprotein</keyword>
<accession>H9UK96</accession>
<comment type="function">
    <text evidence="4 5">This protein binds to 23S rRNA in the presence of protein L20.</text>
</comment>
<gene>
    <name evidence="4" type="primary">rplU</name>
    <name evidence="6" type="ordered locus">Spiaf_1885</name>
</gene>
<dbReference type="SUPFAM" id="SSF141091">
    <property type="entry name" value="L21p-like"/>
    <property type="match status" value="1"/>
</dbReference>
<dbReference type="GO" id="GO:0005737">
    <property type="term" value="C:cytoplasm"/>
    <property type="evidence" value="ECO:0007669"/>
    <property type="project" value="UniProtKB-ARBA"/>
</dbReference>
<dbReference type="KEGG" id="sfc:Spiaf_1885"/>
<name>H9UK96_SPIAZ</name>
<dbReference type="EMBL" id="CP003282">
    <property type="protein sequence ID" value="AFG37939.1"/>
    <property type="molecule type" value="Genomic_DNA"/>
</dbReference>
<dbReference type="InterPro" id="IPR036164">
    <property type="entry name" value="bL21-like_sf"/>
</dbReference>
<keyword evidence="4 5" id="KW-0694">RNA-binding</keyword>
<dbReference type="AlphaFoldDB" id="H9UK96"/>
<sequence>MYAIVEFNGRQYKAEKGKVLEVDKLQQESGSSLTIDSVVMLRDDKKATWGTPYVKGAKVTATVEDTYKGSKITVYKYKRRKNYSRKQGSRPTFTRLRITDISA</sequence>